<dbReference type="SUPFAM" id="SSF55729">
    <property type="entry name" value="Acyl-CoA N-acyltransferases (Nat)"/>
    <property type="match status" value="1"/>
</dbReference>
<reference evidence="6 7" key="1">
    <citation type="submission" date="2021-06" db="EMBL/GenBank/DDBJ databases">
        <title>A haploid diamondback moth (Plutella xylostella L.) genome assembly resolves 31 chromosomes and identifies a diamide resistance mutation.</title>
        <authorList>
            <person name="Ward C.M."/>
            <person name="Perry K.D."/>
            <person name="Baker G."/>
            <person name="Powis K."/>
            <person name="Heckel D.G."/>
            <person name="Baxter S.W."/>
        </authorList>
    </citation>
    <scope>NUCLEOTIDE SEQUENCE [LARGE SCALE GENOMIC DNA]</scope>
    <source>
        <strain evidence="6 7">LV</strain>
        <tissue evidence="6">Single pupa</tissue>
    </source>
</reference>
<evidence type="ECO:0000256" key="2">
    <source>
        <dbReference type="ARBA" id="ARBA00011836"/>
    </source>
</evidence>
<sequence length="66" mass="7749">MTLLDFAEERLQCANCIVCVRKNRPDRAILLRTFMFMGFQLLAPTSAILPRELANPEYIFLHYNMQ</sequence>
<dbReference type="InterPro" id="IPR002993">
    <property type="entry name" value="ODC_AZ"/>
</dbReference>
<feature type="transmembrane region" description="Helical" evidence="5">
    <location>
        <begin position="29"/>
        <end position="49"/>
    </location>
</feature>
<protein>
    <recommendedName>
        <fullName evidence="3">Ornithine decarboxylase antizyme</fullName>
    </recommendedName>
</protein>
<dbReference type="PANTHER" id="PTHR10279:SF10">
    <property type="entry name" value="ORNITHINE DECARBOXYLASE ANTIZYME"/>
    <property type="match status" value="1"/>
</dbReference>
<evidence type="ECO:0000256" key="1">
    <source>
        <dbReference type="ARBA" id="ARBA00008796"/>
    </source>
</evidence>
<evidence type="ECO:0000313" key="7">
    <source>
        <dbReference type="Proteomes" id="UP000823941"/>
    </source>
</evidence>
<evidence type="ECO:0000256" key="3">
    <source>
        <dbReference type="ARBA" id="ARBA00017712"/>
    </source>
</evidence>
<keyword evidence="5" id="KW-1133">Transmembrane helix</keyword>
<dbReference type="PANTHER" id="PTHR10279">
    <property type="entry name" value="ORNITHINE DECARBOXYLASE ANTIZYME"/>
    <property type="match status" value="1"/>
</dbReference>
<gene>
    <name evidence="6" type="ORF">JYU34_001185</name>
</gene>
<evidence type="ECO:0000256" key="5">
    <source>
        <dbReference type="SAM" id="Phobius"/>
    </source>
</evidence>
<evidence type="ECO:0000313" key="6">
    <source>
        <dbReference type="EMBL" id="KAG7312802.1"/>
    </source>
</evidence>
<dbReference type="Pfam" id="PF02100">
    <property type="entry name" value="ODC_AZ"/>
    <property type="match status" value="1"/>
</dbReference>
<keyword evidence="5" id="KW-0472">Membrane</keyword>
<comment type="similarity">
    <text evidence="1">Belongs to the ODC antizyme family.</text>
</comment>
<organism evidence="6 7">
    <name type="scientific">Plutella xylostella</name>
    <name type="common">Diamondback moth</name>
    <name type="synonym">Plutella maculipennis</name>
    <dbReference type="NCBI Taxonomy" id="51655"/>
    <lineage>
        <taxon>Eukaryota</taxon>
        <taxon>Metazoa</taxon>
        <taxon>Ecdysozoa</taxon>
        <taxon>Arthropoda</taxon>
        <taxon>Hexapoda</taxon>
        <taxon>Insecta</taxon>
        <taxon>Pterygota</taxon>
        <taxon>Neoptera</taxon>
        <taxon>Endopterygota</taxon>
        <taxon>Lepidoptera</taxon>
        <taxon>Glossata</taxon>
        <taxon>Ditrysia</taxon>
        <taxon>Yponomeutoidea</taxon>
        <taxon>Plutellidae</taxon>
        <taxon>Plutella</taxon>
    </lineage>
</organism>
<name>A0ABQ7R677_PLUXY</name>
<dbReference type="InterPro" id="IPR016181">
    <property type="entry name" value="Acyl_CoA_acyltransferase"/>
</dbReference>
<comment type="subunit">
    <text evidence="2">Interacts with ODC1 and thereby sterically blocks ODC homodimerization.</text>
</comment>
<dbReference type="Gene3D" id="3.40.630.60">
    <property type="match status" value="1"/>
</dbReference>
<keyword evidence="7" id="KW-1185">Reference proteome</keyword>
<proteinExistence type="inferred from homology"/>
<accession>A0ABQ7R677</accession>
<dbReference type="EMBL" id="JAHIBW010000002">
    <property type="protein sequence ID" value="KAG7312802.1"/>
    <property type="molecule type" value="Genomic_DNA"/>
</dbReference>
<evidence type="ECO:0000256" key="4">
    <source>
        <dbReference type="ARBA" id="ARBA00022758"/>
    </source>
</evidence>
<keyword evidence="4" id="KW-0688">Ribosomal frameshifting</keyword>
<dbReference type="Proteomes" id="UP000823941">
    <property type="component" value="Chromosome 2"/>
</dbReference>
<dbReference type="InterPro" id="IPR038581">
    <property type="entry name" value="ODC_AZ_sf"/>
</dbReference>
<comment type="caution">
    <text evidence="6">The sequence shown here is derived from an EMBL/GenBank/DDBJ whole genome shotgun (WGS) entry which is preliminary data.</text>
</comment>
<keyword evidence="5" id="KW-0812">Transmembrane</keyword>